<dbReference type="InParanoid" id="A0A1C7MNR8"/>
<comment type="caution">
    <text evidence="3">The sequence shown here is derived from an EMBL/GenBank/DDBJ whole genome shotgun (WGS) entry which is preliminary data.</text>
</comment>
<name>A0A1C7MNR8_9FUNG</name>
<dbReference type="AlphaFoldDB" id="A0A1C7MNR8"/>
<dbReference type="EMBL" id="LUGH01002587">
    <property type="protein sequence ID" value="OBZ78520.1"/>
    <property type="molecule type" value="Genomic_DNA"/>
</dbReference>
<feature type="region of interest" description="Disordered" evidence="1">
    <location>
        <begin position="178"/>
        <end position="222"/>
    </location>
</feature>
<reference evidence="3 4" key="1">
    <citation type="submission" date="2016-03" db="EMBL/GenBank/DDBJ databases">
        <title>Choanephora cucurbitarum.</title>
        <authorList>
            <person name="Min B."/>
            <person name="Park H."/>
            <person name="Park J.-H."/>
            <person name="Shin H.-D."/>
            <person name="Choi I.-G."/>
        </authorList>
    </citation>
    <scope>NUCLEOTIDE SEQUENCE [LARGE SCALE GENOMIC DNA]</scope>
    <source>
        <strain evidence="3 4">KUS-F28377</strain>
    </source>
</reference>
<dbReference type="InterPro" id="IPR005162">
    <property type="entry name" value="Retrotrans_gag_dom"/>
</dbReference>
<dbReference type="Proteomes" id="UP000093000">
    <property type="component" value="Unassembled WGS sequence"/>
</dbReference>
<dbReference type="Pfam" id="PF03732">
    <property type="entry name" value="Retrotrans_gag"/>
    <property type="match status" value="1"/>
</dbReference>
<accession>A0A1C7MNR8</accession>
<evidence type="ECO:0000259" key="2">
    <source>
        <dbReference type="Pfam" id="PF03732"/>
    </source>
</evidence>
<evidence type="ECO:0000256" key="1">
    <source>
        <dbReference type="SAM" id="MobiDB-lite"/>
    </source>
</evidence>
<feature type="compositionally biased region" description="Acidic residues" evidence="1">
    <location>
        <begin position="179"/>
        <end position="188"/>
    </location>
</feature>
<organism evidence="3 4">
    <name type="scientific">Choanephora cucurbitarum</name>
    <dbReference type="NCBI Taxonomy" id="101091"/>
    <lineage>
        <taxon>Eukaryota</taxon>
        <taxon>Fungi</taxon>
        <taxon>Fungi incertae sedis</taxon>
        <taxon>Mucoromycota</taxon>
        <taxon>Mucoromycotina</taxon>
        <taxon>Mucoromycetes</taxon>
        <taxon>Mucorales</taxon>
        <taxon>Mucorineae</taxon>
        <taxon>Choanephoraceae</taxon>
        <taxon>Choanephoroideae</taxon>
        <taxon>Choanephora</taxon>
    </lineage>
</organism>
<feature type="domain" description="Retrotransposon gag" evidence="2">
    <location>
        <begin position="47"/>
        <end position="95"/>
    </location>
</feature>
<evidence type="ECO:0000313" key="4">
    <source>
        <dbReference type="Proteomes" id="UP000093000"/>
    </source>
</evidence>
<gene>
    <name evidence="3" type="ORF">A0J61_11851</name>
</gene>
<evidence type="ECO:0000313" key="3">
    <source>
        <dbReference type="EMBL" id="OBZ78520.1"/>
    </source>
</evidence>
<feature type="non-terminal residue" evidence="3">
    <location>
        <position position="1"/>
    </location>
</feature>
<feature type="compositionally biased region" description="Polar residues" evidence="1">
    <location>
        <begin position="197"/>
        <end position="214"/>
    </location>
</feature>
<dbReference type="OrthoDB" id="2289685at2759"/>
<sequence length="222" mass="26238">PNIDDPELWLYRYNKSGDMNDWKEDTRLKYVDNCFDQDLQLWYMQENFKNWPQFQEAFMNKFAKKVNFSRIISEFTRFKMMPNEDILEYIKRFELKRAIYNSEIKKRNSINPTKNTKGIDQALDKVNEQGEEIEIMITEAGLLKYFIKGITSTGIKRQIRSEKPKSLEEAYSIIKDIYDSDDSGDETDASTQDDAKITSSTQLKQRDNTNQAPKTKQDETMN</sequence>
<proteinExistence type="predicted"/>
<keyword evidence="4" id="KW-1185">Reference proteome</keyword>
<protein>
    <recommendedName>
        <fullName evidence="2">Retrotransposon gag domain-containing protein</fullName>
    </recommendedName>
</protein>